<sequence length="211" mass="22604">MSSYSISVLNSSGAPANVAIYQTYPNLKAGLPLVWLLQTINNGNTNSYNWSIDWALNWGTTEQPLAPGVLWSSGGPLQNMNPTAAGGNNEMGVTYSNGQFQTSPTAFYDPEVSSGSMLVKTDASFTVSQSLAMSLAVYMNSLPAFAMQGKPNGNFLFDTHPTYWICTTDSKQGVAVSGTFVSSPTQFSFAEGVTSLKFKLTDTLQFVLLTS</sequence>
<dbReference type="RefSeq" id="WP_021016187.1">
    <property type="nucleotide sequence ID" value="NZ_CP025084.1"/>
</dbReference>
<evidence type="ECO:0000313" key="4">
    <source>
        <dbReference type="Proteomes" id="UP000233778"/>
    </source>
</evidence>
<dbReference type="Proteomes" id="UP000233778">
    <property type="component" value="Chromosome"/>
</dbReference>
<dbReference type="EMBL" id="CP025085">
    <property type="protein sequence ID" value="AUH00598.1"/>
    <property type="molecule type" value="Genomic_DNA"/>
</dbReference>
<evidence type="ECO:0000313" key="2">
    <source>
        <dbReference type="EMBL" id="AUH04919.1"/>
    </source>
</evidence>
<proteinExistence type="predicted"/>
<dbReference type="AlphaFoldDB" id="A0A2I5TK25"/>
<reference evidence="2" key="2">
    <citation type="submission" date="2013-09" db="EMBL/GenBank/DDBJ databases">
        <authorList>
            <person name="Wang G."/>
            <person name="Yang Y."/>
            <person name="Su Y."/>
        </authorList>
    </citation>
    <scope>NUCLEOTIDE SEQUENCE</scope>
    <source>
        <strain evidence="2">ATCC 39006</strain>
    </source>
</reference>
<dbReference type="KEGG" id="serq:CWC46_12725"/>
<evidence type="ECO:0000313" key="1">
    <source>
        <dbReference type="EMBL" id="AUH00598.1"/>
    </source>
</evidence>
<organism evidence="2 3">
    <name type="scientific">Serratia sp. (strain ATCC 39006)</name>
    <name type="common">Prodigiosinella confusarubida</name>
    <dbReference type="NCBI Taxonomy" id="104623"/>
    <lineage>
        <taxon>Bacteria</taxon>
        <taxon>Pseudomonadati</taxon>
        <taxon>Pseudomonadota</taxon>
        <taxon>Gammaproteobacteria</taxon>
        <taxon>Enterobacterales</taxon>
        <taxon>Pectobacteriaceae</taxon>
        <taxon>Prodigiosinella</taxon>
    </lineage>
</organism>
<name>A0A2I5TK25_SERS3</name>
<dbReference type="EMBL" id="CP025084">
    <property type="protein sequence ID" value="AUH04919.1"/>
    <property type="molecule type" value="Genomic_DNA"/>
</dbReference>
<reference evidence="2 3" key="1">
    <citation type="journal article" date="2013" name="Genome Announc.">
        <title>Draft genome sequence of Serratia sp. strain ATCC 39006, a model bacterium for analysis of the biosynthesis and regulation of prodigiosin, a carbapenem, and gas vesicles.</title>
        <authorList>
            <person name="Fineran P.C."/>
            <person name="Iglesias Cans M.C."/>
            <person name="Ramsay J.P."/>
            <person name="Wilf N.M."/>
            <person name="Cossyleon D."/>
            <person name="McNeil M.B."/>
            <person name="Williamson N.R."/>
            <person name="Monson R.E."/>
            <person name="Becher S.A."/>
            <person name="Stanton J.A."/>
            <person name="Brugger K."/>
            <person name="Brown S.D."/>
            <person name="Salmond G.P."/>
        </authorList>
    </citation>
    <scope>NUCLEOTIDE SEQUENCE [LARGE SCALE GENOMIC DNA]</scope>
    <source>
        <strain evidence="2">ATCC 39006</strain>
        <strain evidence="3">ATCC 39006 / SC 11482</strain>
    </source>
</reference>
<dbReference type="OrthoDB" id="6505655at2"/>
<dbReference type="KEGG" id="sera:Ser39006_012730"/>
<reference evidence="1 4" key="3">
    <citation type="submission" date="2017-11" db="EMBL/GenBank/DDBJ databases">
        <title>Complete genome sequence of Serratia sp. ATCC 39006 LacA.</title>
        <authorList>
            <person name="Hampton H.G."/>
            <person name="Jackson S.A."/>
            <person name="Jauregui R."/>
            <person name="Poulter G.T.M."/>
            <person name="Salmond G.P.C."/>
            <person name="Fineran P.C."/>
        </authorList>
    </citation>
    <scope>NUCLEOTIDE SEQUENCE [LARGE SCALE GENOMIC DNA]</scope>
    <source>
        <strain evidence="1 4">ATCC 39006</strain>
    </source>
</reference>
<dbReference type="Proteomes" id="UP000017700">
    <property type="component" value="Chromosome"/>
</dbReference>
<protein>
    <submittedName>
        <fullName evidence="2">Uncharacterized protein</fullName>
    </submittedName>
</protein>
<reference evidence="2" key="4">
    <citation type="submission" date="2017-11" db="EMBL/GenBank/DDBJ databases">
        <title>Complete genome sequence of Serratia sp. ATCC 39006.</title>
        <authorList>
            <person name="Hampton H.G."/>
            <person name="Jackson S.A."/>
            <person name="Jauregui R."/>
            <person name="Poulter G.T.M."/>
            <person name="Salmond G.P.C."/>
            <person name="Fineran P.C."/>
        </authorList>
    </citation>
    <scope>NUCLEOTIDE SEQUENCE</scope>
    <source>
        <strain evidence="2">ATCC 39006</strain>
    </source>
</reference>
<keyword evidence="3" id="KW-1185">Reference proteome</keyword>
<gene>
    <name evidence="1" type="ORF">CWC46_12725</name>
    <name evidence="2" type="ORF">Ser39006_012730</name>
</gene>
<accession>A0A2I5TK25</accession>
<evidence type="ECO:0000313" key="3">
    <source>
        <dbReference type="Proteomes" id="UP000017700"/>
    </source>
</evidence>